<dbReference type="InterPro" id="IPR008554">
    <property type="entry name" value="Glutaredoxin-like"/>
</dbReference>
<dbReference type="InterPro" id="IPR052565">
    <property type="entry name" value="Glutaredoxin-like_YDR286C"/>
</dbReference>
<dbReference type="EMBL" id="CACVAY010000084">
    <property type="protein sequence ID" value="CAA6818185.1"/>
    <property type="molecule type" value="Genomic_DNA"/>
</dbReference>
<dbReference type="PANTHER" id="PTHR33558">
    <property type="entry name" value="GLUTAREDOXIN-LIKE PROTEIN C5ORF63 HOMOLOG"/>
    <property type="match status" value="1"/>
</dbReference>
<dbReference type="SUPFAM" id="SSF52833">
    <property type="entry name" value="Thioredoxin-like"/>
    <property type="match status" value="1"/>
</dbReference>
<dbReference type="Pfam" id="PF05768">
    <property type="entry name" value="Glrx-like"/>
    <property type="match status" value="1"/>
</dbReference>
<dbReference type="PANTHER" id="PTHR33558:SF1">
    <property type="entry name" value="GLUTAREDOXIN-LIKE PROTEIN C5ORF63 HOMOLOG"/>
    <property type="match status" value="1"/>
</dbReference>
<dbReference type="Gene3D" id="3.40.30.10">
    <property type="entry name" value="Glutaredoxin"/>
    <property type="match status" value="1"/>
</dbReference>
<accession>A0A6S6TFS7</accession>
<dbReference type="AlphaFoldDB" id="A0A6S6TFS7"/>
<proteinExistence type="predicted"/>
<protein>
    <recommendedName>
        <fullName evidence="2">Thioredoxin family protein</fullName>
    </recommendedName>
</protein>
<name>A0A6S6TFS7_9GAMM</name>
<organism evidence="1">
    <name type="scientific">uncultured Thiotrichaceae bacterium</name>
    <dbReference type="NCBI Taxonomy" id="298394"/>
    <lineage>
        <taxon>Bacteria</taxon>
        <taxon>Pseudomonadati</taxon>
        <taxon>Pseudomonadota</taxon>
        <taxon>Gammaproteobacteria</taxon>
        <taxon>Thiotrichales</taxon>
        <taxon>Thiotrichaceae</taxon>
        <taxon>environmental samples</taxon>
    </lineage>
</organism>
<sequence>MVERQITLYYREGCHLCEEMEDALQDMCEEFHFSVDRIDIDQNEVLKKKYNADVPVAMYQNKLLFRHFFNEQLFRDAFG</sequence>
<evidence type="ECO:0008006" key="2">
    <source>
        <dbReference type="Google" id="ProtNLM"/>
    </source>
</evidence>
<evidence type="ECO:0000313" key="1">
    <source>
        <dbReference type="EMBL" id="CAA6818185.1"/>
    </source>
</evidence>
<reference evidence="1" key="1">
    <citation type="submission" date="2020-01" db="EMBL/GenBank/DDBJ databases">
        <authorList>
            <person name="Meier V. D."/>
            <person name="Meier V D."/>
        </authorList>
    </citation>
    <scope>NUCLEOTIDE SEQUENCE</scope>
    <source>
        <strain evidence="1">HLG_WM_MAG_07</strain>
    </source>
</reference>
<dbReference type="InterPro" id="IPR036249">
    <property type="entry name" value="Thioredoxin-like_sf"/>
</dbReference>
<gene>
    <name evidence="1" type="ORF">HELGO_WM4921</name>
</gene>